<dbReference type="AlphaFoldDB" id="A0A165W8B6"/>
<gene>
    <name evidence="6" type="ORF">NEOLEDRAFT_1053272</name>
</gene>
<evidence type="ECO:0000313" key="6">
    <source>
        <dbReference type="EMBL" id="KZT30822.1"/>
    </source>
</evidence>
<sequence>QGIPPTTVNPNARHESFWSDLLALQPDHDFLRQQLNRLSKVECLSNLKPLLSTLFRECVDFARNDAYDDPKKVHSLETLSILIRCILRKDFTGWEVMEVFTGGVRGSDQLFMVFVEMIDQLIGDETAPASLRHQALQLAIIFMCSIGQLSPGAYFLRRDLFPSICGFVKGQNTRQFAFEAALFICLLANFHRSDSAKLNPYVHRIRETVDVDVMRNICKACTFAIDTSTKTYQNIMDDSQPTFMGSVGALFTSFRPDRALAAKPVDLPRELFKDQPIEAALALLPAYEFLHANQTFSSLLLEELHLAAEKSTAGSGKPLLVTLLTLSSYILSHATSSGSPRAAAYGNMALHVLRVVVENDSIFRVFYEPCKIDIRLCRQRLPGLPVQTTPRPPICALLDCCLLWLRHNLHKKLQASSYIICIRTCYRTLWTLRREGARLDYHWQEFWRAIIGLLDFLSRSDIVTTGGSIHQLQRETLQLLDFALCNCEALFTSPQSVHECIYELVRSVSTLRKQNISADVAASPKPACPRQSSMGSIETYDPLTHILKIVTFYEDKIHNANARSAKEAMRVVAKQVEGDGVLMSRDSGRFLEPMKREEDVSGFAKYAALDGLLLMP</sequence>
<keyword evidence="7" id="KW-1185">Reference proteome</keyword>
<accession>A0A165W8B6</accession>
<dbReference type="PANTHER" id="PTHR13608">
    <property type="entry name" value="ARMADILLO-LIKE HELICAL DOMAIN-CONTAINING PROTEIN 3"/>
    <property type="match status" value="1"/>
</dbReference>
<dbReference type="InterPro" id="IPR039868">
    <property type="entry name" value="ARMD3-like"/>
</dbReference>
<dbReference type="InterPro" id="IPR013636">
    <property type="entry name" value="ARMH3_C"/>
</dbReference>
<evidence type="ECO:0000313" key="7">
    <source>
        <dbReference type="Proteomes" id="UP000076761"/>
    </source>
</evidence>
<dbReference type="SMART" id="SM01158">
    <property type="entry name" value="DUF1741"/>
    <property type="match status" value="1"/>
</dbReference>
<evidence type="ECO:0000256" key="1">
    <source>
        <dbReference type="ARBA" id="ARBA00004370"/>
    </source>
</evidence>
<dbReference type="FunCoup" id="A0A165W8B6">
    <property type="interactions" value="504"/>
</dbReference>
<dbReference type="EMBL" id="KV425551">
    <property type="protein sequence ID" value="KZT30822.1"/>
    <property type="molecule type" value="Genomic_DNA"/>
</dbReference>
<dbReference type="Proteomes" id="UP000076761">
    <property type="component" value="Unassembled WGS sequence"/>
</dbReference>
<keyword evidence="4" id="KW-0472">Membrane</keyword>
<evidence type="ECO:0000256" key="4">
    <source>
        <dbReference type="ARBA" id="ARBA00023136"/>
    </source>
</evidence>
<feature type="non-terminal residue" evidence="6">
    <location>
        <position position="1"/>
    </location>
</feature>
<reference evidence="6 7" key="1">
    <citation type="journal article" date="2016" name="Mol. Biol. Evol.">
        <title>Comparative Genomics of Early-Diverging Mushroom-Forming Fungi Provides Insights into the Origins of Lignocellulose Decay Capabilities.</title>
        <authorList>
            <person name="Nagy L.G."/>
            <person name="Riley R."/>
            <person name="Tritt A."/>
            <person name="Adam C."/>
            <person name="Daum C."/>
            <person name="Floudas D."/>
            <person name="Sun H."/>
            <person name="Yadav J.S."/>
            <person name="Pangilinan J."/>
            <person name="Larsson K.H."/>
            <person name="Matsuura K."/>
            <person name="Barry K."/>
            <person name="Labutti K."/>
            <person name="Kuo R."/>
            <person name="Ohm R.A."/>
            <person name="Bhattacharya S.S."/>
            <person name="Shirouzu T."/>
            <person name="Yoshinaga Y."/>
            <person name="Martin F.M."/>
            <person name="Grigoriev I.V."/>
            <person name="Hibbett D.S."/>
        </authorList>
    </citation>
    <scope>NUCLEOTIDE SEQUENCE [LARGE SCALE GENOMIC DNA]</scope>
    <source>
        <strain evidence="6 7">HHB14362 ss-1</strain>
    </source>
</reference>
<feature type="domain" description="Armadillo-like helical" evidence="5">
    <location>
        <begin position="385"/>
        <end position="584"/>
    </location>
</feature>
<evidence type="ECO:0000259" key="5">
    <source>
        <dbReference type="SMART" id="SM01158"/>
    </source>
</evidence>
<comment type="subcellular location">
    <subcellularLocation>
        <location evidence="1">Membrane</location>
    </subcellularLocation>
</comment>
<dbReference type="OrthoDB" id="2012278at2759"/>
<evidence type="ECO:0000256" key="2">
    <source>
        <dbReference type="ARBA" id="ARBA00022692"/>
    </source>
</evidence>
<name>A0A165W8B6_9AGAM</name>
<organism evidence="6 7">
    <name type="scientific">Neolentinus lepideus HHB14362 ss-1</name>
    <dbReference type="NCBI Taxonomy" id="1314782"/>
    <lineage>
        <taxon>Eukaryota</taxon>
        <taxon>Fungi</taxon>
        <taxon>Dikarya</taxon>
        <taxon>Basidiomycota</taxon>
        <taxon>Agaricomycotina</taxon>
        <taxon>Agaricomycetes</taxon>
        <taxon>Gloeophyllales</taxon>
        <taxon>Gloeophyllaceae</taxon>
        <taxon>Neolentinus</taxon>
    </lineage>
</organism>
<proteinExistence type="predicted"/>
<evidence type="ECO:0000256" key="3">
    <source>
        <dbReference type="ARBA" id="ARBA00022989"/>
    </source>
</evidence>
<dbReference type="GO" id="GO:0005829">
    <property type="term" value="C:cytosol"/>
    <property type="evidence" value="ECO:0007669"/>
    <property type="project" value="TreeGrafter"/>
</dbReference>
<dbReference type="PANTHER" id="PTHR13608:SF3">
    <property type="entry name" value="ARMADILLO-LIKE HELICAL DOMAIN-CONTAINING PROTEIN 3"/>
    <property type="match status" value="1"/>
</dbReference>
<keyword evidence="2" id="KW-0812">Transmembrane</keyword>
<dbReference type="Pfam" id="PF08427">
    <property type="entry name" value="ARMH3_C"/>
    <property type="match status" value="1"/>
</dbReference>
<dbReference type="InParanoid" id="A0A165W8B6"/>
<dbReference type="STRING" id="1314782.A0A165W8B6"/>
<protein>
    <recommendedName>
        <fullName evidence="5">Armadillo-like helical domain-containing protein</fullName>
    </recommendedName>
</protein>
<dbReference type="GO" id="GO:0016020">
    <property type="term" value="C:membrane"/>
    <property type="evidence" value="ECO:0007669"/>
    <property type="project" value="UniProtKB-SubCell"/>
</dbReference>
<keyword evidence="3" id="KW-1133">Transmembrane helix</keyword>